<protein>
    <submittedName>
        <fullName evidence="1">Uncharacterized protein</fullName>
    </submittedName>
</protein>
<evidence type="ECO:0000313" key="4">
    <source>
        <dbReference type="Proteomes" id="UP000476934"/>
    </source>
</evidence>
<comment type="caution">
    <text evidence="1">The sequence shown here is derived from an EMBL/GenBank/DDBJ whole genome shotgun (WGS) entry which is preliminary data.</text>
</comment>
<dbReference type="RefSeq" id="WP_025731497.1">
    <property type="nucleotide sequence ID" value="NZ_JAAIWK010000003.1"/>
</dbReference>
<accession>A0A0A6VAY7</accession>
<dbReference type="STRING" id="363870.NG54_09430"/>
<gene>
    <name evidence="2" type="ORF">G4D61_03700</name>
    <name evidence="1" type="ORF">NG54_09430</name>
</gene>
<reference evidence="1 3" key="1">
    <citation type="submission" date="2014-10" db="EMBL/GenBank/DDBJ databases">
        <title>Draft genome of phytase producing Bacillus ginsengihumi strain M2.11.</title>
        <authorList>
            <person name="Toymentseva A."/>
            <person name="Boulygina E.A."/>
            <person name="Kazakov S.V."/>
            <person name="Kayumov I."/>
            <person name="Suleimanova A.D."/>
            <person name="Mardanova A.M."/>
            <person name="Maria S.N."/>
            <person name="Sergey M.Y."/>
            <person name="Sharipova M.R."/>
        </authorList>
    </citation>
    <scope>NUCLEOTIDE SEQUENCE [LARGE SCALE GENOMIC DNA]</scope>
    <source>
        <strain evidence="1 3">M2.11</strain>
    </source>
</reference>
<evidence type="ECO:0000313" key="1">
    <source>
        <dbReference type="EMBL" id="KHD85395.1"/>
    </source>
</evidence>
<sequence>MLESKLFMNEKREIDTLLAQGYTISAVTENLSGAFVDFCMENTNQQDQIVKTLHIVTPNGRKYYTTRMLMNKN</sequence>
<dbReference type="Proteomes" id="UP000476934">
    <property type="component" value="Unassembled WGS sequence"/>
</dbReference>
<reference evidence="2 4" key="3">
    <citation type="submission" date="2020-03" db="EMBL/GenBank/DDBJ databases">
        <title>Bacillus aquiflavi sp. nov., isolated from yellow water of strong flavor Chinese baijiu in Yibin region of China.</title>
        <authorList>
            <person name="Xie J."/>
        </authorList>
    </citation>
    <scope>NUCLEOTIDE SEQUENCE [LARGE SCALE GENOMIC DNA]</scope>
    <source>
        <strain evidence="2 4">Gsoil 114</strain>
    </source>
</reference>
<name>A0A0A6VAY7_9BACI</name>
<dbReference type="AlphaFoldDB" id="A0A0A6VAY7"/>
<evidence type="ECO:0000313" key="2">
    <source>
        <dbReference type="EMBL" id="NEY19074.1"/>
    </source>
</evidence>
<dbReference type="OrthoDB" id="2454651at2"/>
<dbReference type="Proteomes" id="UP000030588">
    <property type="component" value="Unassembled WGS sequence"/>
</dbReference>
<evidence type="ECO:0000313" key="3">
    <source>
        <dbReference type="Proteomes" id="UP000030588"/>
    </source>
</evidence>
<keyword evidence="4" id="KW-1185">Reference proteome</keyword>
<reference evidence="2 4" key="2">
    <citation type="submission" date="2020-02" db="EMBL/GenBank/DDBJ databases">
        <authorList>
            <person name="Feng H."/>
        </authorList>
    </citation>
    <scope>NUCLEOTIDE SEQUENCE [LARGE SCALE GENOMIC DNA]</scope>
    <source>
        <strain evidence="2 4">Gsoil 114</strain>
    </source>
</reference>
<proteinExistence type="predicted"/>
<dbReference type="EMBL" id="JAAIWK010000003">
    <property type="protein sequence ID" value="NEY19074.1"/>
    <property type="molecule type" value="Genomic_DNA"/>
</dbReference>
<dbReference type="EMBL" id="JRUN01000024">
    <property type="protein sequence ID" value="KHD85395.1"/>
    <property type="molecule type" value="Genomic_DNA"/>
</dbReference>
<organism evidence="1 3">
    <name type="scientific">Heyndrickxia ginsengihumi</name>
    <dbReference type="NCBI Taxonomy" id="363870"/>
    <lineage>
        <taxon>Bacteria</taxon>
        <taxon>Bacillati</taxon>
        <taxon>Bacillota</taxon>
        <taxon>Bacilli</taxon>
        <taxon>Bacillales</taxon>
        <taxon>Bacillaceae</taxon>
        <taxon>Heyndrickxia</taxon>
    </lineage>
</organism>